<dbReference type="InterPro" id="IPR011972">
    <property type="entry name" value="CHP02285"/>
</dbReference>
<name>A0A6A7Z014_9PSED</name>
<proteinExistence type="predicted"/>
<dbReference type="EMBL" id="WIVT01000016">
    <property type="protein sequence ID" value="MQU17579.1"/>
    <property type="molecule type" value="Genomic_DNA"/>
</dbReference>
<evidence type="ECO:0000313" key="6">
    <source>
        <dbReference type="Proteomes" id="UP000437970"/>
    </source>
</evidence>
<evidence type="ECO:0000313" key="3">
    <source>
        <dbReference type="EMBL" id="MQT80869.1"/>
    </source>
</evidence>
<dbReference type="EMBL" id="WIWC01000017">
    <property type="protein sequence ID" value="MQT80869.1"/>
    <property type="molecule type" value="Genomic_DNA"/>
</dbReference>
<gene>
    <name evidence="4" type="ORF">GHN41_14140</name>
    <name evidence="3" type="ORF">GHN86_12445</name>
    <name evidence="2" type="ORF">GHN94_11950</name>
    <name evidence="5" type="ORF">GHO29_13865</name>
</gene>
<sequence>MAKTWNRLGLWAGLIMPALLIFAPESRGSEKLIWLLRDLAPLTVFDGPKKGQGMIDQLMPVLIASMPNYQHVILRVNKARAIQMLKDQPLACDPTLLWSAARANSITYSTPIIGLHSNVLAIRRENQPLLEPFIHDQTLDLLAMLKARTVKLGVIAQRSYGEWIDEQVSHGPQEQLFTHYGSDPLGSLLQMQSAGRVQAVLGYWPEIQSKASQVGLPKDALIFYPVKGAPLYQLIFIGCSDTAQGREAIHAINTVLANLGDNALNSSTAQWFAPGQAGEYPEPGPVVADPPTEH</sequence>
<evidence type="ECO:0000313" key="4">
    <source>
        <dbReference type="EMBL" id="MQU17579.1"/>
    </source>
</evidence>
<dbReference type="EMBL" id="WIWP01000017">
    <property type="protein sequence ID" value="MQT26541.1"/>
    <property type="molecule type" value="Genomic_DNA"/>
</dbReference>
<accession>A0A6A7Z014</accession>
<comment type="caution">
    <text evidence="3">The sequence shown here is derived from an EMBL/GenBank/DDBJ whole genome shotgun (WGS) entry which is preliminary data.</text>
</comment>
<evidence type="ECO:0000256" key="1">
    <source>
        <dbReference type="SAM" id="MobiDB-lite"/>
    </source>
</evidence>
<organism evidence="3">
    <name type="scientific">Pseudomonas helleri</name>
    <dbReference type="NCBI Taxonomy" id="1608996"/>
    <lineage>
        <taxon>Bacteria</taxon>
        <taxon>Pseudomonadati</taxon>
        <taxon>Pseudomonadota</taxon>
        <taxon>Gammaproteobacteria</taxon>
        <taxon>Pseudomonadales</taxon>
        <taxon>Pseudomonadaceae</taxon>
        <taxon>Pseudomonas</taxon>
    </lineage>
</organism>
<evidence type="ECO:0000313" key="7">
    <source>
        <dbReference type="Proteomes" id="UP000443000"/>
    </source>
</evidence>
<dbReference type="OrthoDB" id="8480452at2"/>
<evidence type="ECO:0000313" key="8">
    <source>
        <dbReference type="Proteomes" id="UP000713985"/>
    </source>
</evidence>
<dbReference type="Proteomes" id="UP000443000">
    <property type="component" value="Unassembled WGS sequence"/>
</dbReference>
<dbReference type="Proteomes" id="UP000437970">
    <property type="component" value="Unassembled WGS sequence"/>
</dbReference>
<reference evidence="6 7" key="1">
    <citation type="submission" date="2019-10" db="EMBL/GenBank/DDBJ databases">
        <title>Evaluation of single-gene subtyping targets for Pseudomonas.</title>
        <authorList>
            <person name="Reichler S.J."/>
            <person name="Orsi R.H."/>
            <person name="Wiedmann M."/>
            <person name="Martin N.H."/>
            <person name="Murphy S.I."/>
        </authorList>
    </citation>
    <scope>NUCLEOTIDE SEQUENCE</scope>
    <source>
        <strain evidence="2 8">FSL R10-0802</strain>
        <strain evidence="4 7">FSL R10-1594</strain>
        <strain evidence="5 6">FSL R10-1984</strain>
        <strain evidence="3">FSL R10-2339</strain>
    </source>
</reference>
<dbReference type="SUPFAM" id="SSF53850">
    <property type="entry name" value="Periplasmic binding protein-like II"/>
    <property type="match status" value="1"/>
</dbReference>
<dbReference type="RefSeq" id="WP_153379685.1">
    <property type="nucleotide sequence ID" value="NZ_JBITTT010000008.1"/>
</dbReference>
<dbReference type="NCBIfam" id="TIGR02285">
    <property type="entry name" value="TIGR02285 family protein"/>
    <property type="match status" value="1"/>
</dbReference>
<dbReference type="Proteomes" id="UP000713985">
    <property type="component" value="Unassembled WGS sequence"/>
</dbReference>
<protein>
    <submittedName>
        <fullName evidence="3">TIGR02285 family protein</fullName>
    </submittedName>
</protein>
<evidence type="ECO:0000313" key="5">
    <source>
        <dbReference type="EMBL" id="MQU27571.1"/>
    </source>
</evidence>
<dbReference type="EMBL" id="WIVW01000017">
    <property type="protein sequence ID" value="MQU27571.1"/>
    <property type="molecule type" value="Genomic_DNA"/>
</dbReference>
<keyword evidence="8" id="KW-1185">Reference proteome</keyword>
<evidence type="ECO:0000313" key="2">
    <source>
        <dbReference type="EMBL" id="MQT26541.1"/>
    </source>
</evidence>
<dbReference type="AlphaFoldDB" id="A0A6A7Z014"/>
<feature type="region of interest" description="Disordered" evidence="1">
    <location>
        <begin position="274"/>
        <end position="294"/>
    </location>
</feature>